<evidence type="ECO:0000313" key="2">
    <source>
        <dbReference type="EMBL" id="EHI54893.1"/>
    </source>
</evidence>
<organism evidence="2 3">
    <name type="scientific">Johnsonella ignava ATCC 51276</name>
    <dbReference type="NCBI Taxonomy" id="679200"/>
    <lineage>
        <taxon>Bacteria</taxon>
        <taxon>Bacillati</taxon>
        <taxon>Bacillota</taxon>
        <taxon>Clostridia</taxon>
        <taxon>Lachnospirales</taxon>
        <taxon>Lachnospiraceae</taxon>
        <taxon>Johnsonella</taxon>
    </lineage>
</organism>
<dbReference type="AlphaFoldDB" id="G5GK15"/>
<name>G5GK15_9FIRM</name>
<dbReference type="GO" id="GO:0016887">
    <property type="term" value="F:ATP hydrolysis activity"/>
    <property type="evidence" value="ECO:0007669"/>
    <property type="project" value="InterPro"/>
</dbReference>
<accession>G5GK15</accession>
<dbReference type="PANTHER" id="PTHR37291">
    <property type="entry name" value="5-METHYLCYTOSINE-SPECIFIC RESTRICTION ENZYME B"/>
    <property type="match status" value="1"/>
</dbReference>
<sequence length="540" mass="63055">MMLLTLDSTFQDIRDLLENGDEYFNQIIRNVSKRDDEKKNYKFYFFMALALGGVDDNSSYQEKFLNLVGIKKDEWSIMTRDFVQIEKAASTKKTGLDSKYNKKLTNLNPNISLRILYNKDTMELEDSEGNNIFSSSDNWCFESYSNDDGPIRAKKEINQVIEDLIDECNIKITSQYKLLLANKQLIMHGAPGTGKTFSAIYELADRLLNISYKTEEEKKEIKKIQVDMVQFHPSYDYTDFIDGIRPDLSSKGLKYMLKNGSFKSFCRRAGVIERIYEADKSVDTKTIDEFLDGEDDSIRNFWKNKIKKDELKKEIEYANQKVNKKQAKKVDTITFDTSKLPKFLFIIDEINRAEISKVLGETMYCLDPDYRGQKGAISTQYSALATKETLFISEDNDKFFIPSNVYIIGTMNDIDRSVEVFDFALRRRFAWYEVKAEEVKDIILTSMEIDRVFASDYEDYKERIKALNKSITNDLKLTEHYHLGPAYFAKIKFYFSKDNPNYKEAREKVWNNHLSQILDEYVKGKGRHVEIENIKNSFIL</sequence>
<evidence type="ECO:0000259" key="1">
    <source>
        <dbReference type="Pfam" id="PF07728"/>
    </source>
</evidence>
<dbReference type="Pfam" id="PF07728">
    <property type="entry name" value="AAA_5"/>
    <property type="match status" value="1"/>
</dbReference>
<feature type="domain" description="ATPase dynein-related AAA" evidence="1">
    <location>
        <begin position="305"/>
        <end position="429"/>
    </location>
</feature>
<dbReference type="InterPro" id="IPR052934">
    <property type="entry name" value="Methyl-DNA_Rec/Restrict_Enz"/>
</dbReference>
<comment type="caution">
    <text evidence="2">The sequence shown here is derived from an EMBL/GenBank/DDBJ whole genome shotgun (WGS) entry which is preliminary data.</text>
</comment>
<dbReference type="PANTHER" id="PTHR37291:SF1">
    <property type="entry name" value="TYPE IV METHYL-DIRECTED RESTRICTION ENZYME ECOKMCRB SUBUNIT"/>
    <property type="match status" value="1"/>
</dbReference>
<dbReference type="GO" id="GO:0005524">
    <property type="term" value="F:ATP binding"/>
    <property type="evidence" value="ECO:0007669"/>
    <property type="project" value="InterPro"/>
</dbReference>
<evidence type="ECO:0000313" key="3">
    <source>
        <dbReference type="Proteomes" id="UP000003011"/>
    </source>
</evidence>
<gene>
    <name evidence="2" type="ORF">HMPREF9333_01905</name>
</gene>
<dbReference type="SUPFAM" id="SSF52540">
    <property type="entry name" value="P-loop containing nucleoside triphosphate hydrolases"/>
    <property type="match status" value="1"/>
</dbReference>
<keyword evidence="3" id="KW-1185">Reference proteome</keyword>
<dbReference type="HOGENOM" id="CLU_504117_0_0_9"/>
<dbReference type="STRING" id="679200.HMPREF9333_01905"/>
<reference evidence="2 3" key="1">
    <citation type="submission" date="2011-08" db="EMBL/GenBank/DDBJ databases">
        <title>The Genome Sequence of Johnsonella ignava ATCC 51276.</title>
        <authorList>
            <consortium name="The Broad Institute Genome Sequencing Platform"/>
            <person name="Earl A."/>
            <person name="Ward D."/>
            <person name="Feldgarden M."/>
            <person name="Gevers D."/>
            <person name="Izard J."/>
            <person name="Blanton J.M."/>
            <person name="Baranova O.V."/>
            <person name="Dewhirst F.E."/>
            <person name="Young S.K."/>
            <person name="Zeng Q."/>
            <person name="Gargeya S."/>
            <person name="Fitzgerald M."/>
            <person name="Haas B."/>
            <person name="Abouelleil A."/>
            <person name="Alvarado L."/>
            <person name="Arachchi H.M."/>
            <person name="Berlin A."/>
            <person name="Brown A."/>
            <person name="Chapman S.B."/>
            <person name="Chen Z."/>
            <person name="Dunbar C."/>
            <person name="Freedman E."/>
            <person name="Gearin G."/>
            <person name="Gellesch M."/>
            <person name="Goldberg J."/>
            <person name="Griggs A."/>
            <person name="Gujja S."/>
            <person name="Heiman D."/>
            <person name="Howarth C."/>
            <person name="Larson L."/>
            <person name="Lui A."/>
            <person name="MacDonald P.J.P."/>
            <person name="Montmayeur A."/>
            <person name="Murphy C."/>
            <person name="Neiman D."/>
            <person name="Pearson M."/>
            <person name="Priest M."/>
            <person name="Roberts A."/>
            <person name="Saif S."/>
            <person name="Shea T."/>
            <person name="Shenoy N."/>
            <person name="Sisk P."/>
            <person name="Stolte C."/>
            <person name="Sykes S."/>
            <person name="Wortman J."/>
            <person name="Nusbaum C."/>
            <person name="Birren B."/>
        </authorList>
    </citation>
    <scope>NUCLEOTIDE SEQUENCE [LARGE SCALE GENOMIC DNA]</scope>
    <source>
        <strain evidence="2 3">ATCC 51276</strain>
    </source>
</reference>
<dbReference type="RefSeq" id="WP_005541714.1">
    <property type="nucleotide sequence ID" value="NZ_JH378837.1"/>
</dbReference>
<dbReference type="PATRIC" id="fig|679200.3.peg.2010"/>
<proteinExistence type="predicted"/>
<dbReference type="eggNOG" id="COG1401">
    <property type="taxonomic scope" value="Bacteria"/>
</dbReference>
<dbReference type="InterPro" id="IPR027417">
    <property type="entry name" value="P-loop_NTPase"/>
</dbReference>
<dbReference type="OrthoDB" id="9781481at2"/>
<dbReference type="InterPro" id="IPR011704">
    <property type="entry name" value="ATPase_dyneun-rel_AAA"/>
</dbReference>
<dbReference type="Gene3D" id="3.40.50.300">
    <property type="entry name" value="P-loop containing nucleotide triphosphate hydrolases"/>
    <property type="match status" value="1"/>
</dbReference>
<dbReference type="Proteomes" id="UP000003011">
    <property type="component" value="Unassembled WGS sequence"/>
</dbReference>
<dbReference type="EMBL" id="ACZL01000032">
    <property type="protein sequence ID" value="EHI54893.1"/>
    <property type="molecule type" value="Genomic_DNA"/>
</dbReference>
<protein>
    <recommendedName>
        <fullName evidence="1">ATPase dynein-related AAA domain-containing protein</fullName>
    </recommendedName>
</protein>